<keyword evidence="3" id="KW-1185">Reference proteome</keyword>
<comment type="similarity">
    <text evidence="1">Belongs to the TonB-dependent receptor family.</text>
</comment>
<name>A0A4Z0LBA6_9FLAO</name>
<dbReference type="EMBL" id="SRLH01000002">
    <property type="protein sequence ID" value="TGD59108.1"/>
    <property type="molecule type" value="Genomic_DNA"/>
</dbReference>
<gene>
    <name evidence="2" type="ORF">E4635_04455</name>
</gene>
<dbReference type="OrthoDB" id="1352714at2"/>
<keyword evidence="1" id="KW-1134">Transmembrane beta strand</keyword>
<evidence type="ECO:0008006" key="4">
    <source>
        <dbReference type="Google" id="ProtNLM"/>
    </source>
</evidence>
<keyword evidence="1" id="KW-0472">Membrane</keyword>
<dbReference type="AlphaFoldDB" id="A0A4Z0LBA6"/>
<dbReference type="GO" id="GO:0009279">
    <property type="term" value="C:cell outer membrane"/>
    <property type="evidence" value="ECO:0007669"/>
    <property type="project" value="UniProtKB-SubCell"/>
</dbReference>
<dbReference type="PROSITE" id="PS52016">
    <property type="entry name" value="TONB_DEPENDENT_REC_3"/>
    <property type="match status" value="1"/>
</dbReference>
<reference evidence="2 3" key="1">
    <citation type="submission" date="2019-04" db="EMBL/GenBank/DDBJ databases">
        <title>Flavobacterium sp. strain DS2-A Genome sequencing and assembly.</title>
        <authorList>
            <person name="Kim I."/>
        </authorList>
    </citation>
    <scope>NUCLEOTIDE SEQUENCE [LARGE SCALE GENOMIC DNA]</scope>
    <source>
        <strain evidence="2 3">DS2-A</strain>
    </source>
</reference>
<accession>A0A4Z0LBA6</accession>
<comment type="caution">
    <text evidence="2">The sequence shown here is derived from an EMBL/GenBank/DDBJ whole genome shotgun (WGS) entry which is preliminary data.</text>
</comment>
<dbReference type="InterPro" id="IPR039426">
    <property type="entry name" value="TonB-dep_rcpt-like"/>
</dbReference>
<dbReference type="Proteomes" id="UP000297407">
    <property type="component" value="Unassembled WGS sequence"/>
</dbReference>
<proteinExistence type="inferred from homology"/>
<evidence type="ECO:0000313" key="2">
    <source>
        <dbReference type="EMBL" id="TGD59108.1"/>
    </source>
</evidence>
<dbReference type="RefSeq" id="WP_135525418.1">
    <property type="nucleotide sequence ID" value="NZ_SRLH01000002.1"/>
</dbReference>
<organism evidence="2 3">
    <name type="scientific">Flavobacterium humi</name>
    <dbReference type="NCBI Taxonomy" id="2562683"/>
    <lineage>
        <taxon>Bacteria</taxon>
        <taxon>Pseudomonadati</taxon>
        <taxon>Bacteroidota</taxon>
        <taxon>Flavobacteriia</taxon>
        <taxon>Flavobacteriales</taxon>
        <taxon>Flavobacteriaceae</taxon>
        <taxon>Flavobacterium</taxon>
    </lineage>
</organism>
<keyword evidence="1" id="KW-0812">Transmembrane</keyword>
<keyword evidence="1" id="KW-0998">Cell outer membrane</keyword>
<evidence type="ECO:0000313" key="3">
    <source>
        <dbReference type="Proteomes" id="UP000297407"/>
    </source>
</evidence>
<keyword evidence="1" id="KW-0813">Transport</keyword>
<comment type="subcellular location">
    <subcellularLocation>
        <location evidence="1">Cell outer membrane</location>
        <topology evidence="1">Multi-pass membrane protein</topology>
    </subcellularLocation>
</comment>
<sequence length="309" mass="34467">MDNQDTVFDQMKKAAEKAESKGFPSMDKVWNRVEEKLETKALAKKSNTWQKIAVAASVVALVSIGYQFFKPESTLVLPENKIVVRENTEQTPPLPIAEEVKIAGDSIRERRERETLLEKQLSNSGQTIVLQQPIRTDEIVIKNYFYSVAEEKKAVLDTISTKSDGFFNTADYTLKGRVFDAIGVHHIAESSTTDDNAAPKNPPLLVIDGKAVTANGKTKERMLAEMDGEETETIYLAEPLYIINGTYYSEEELFGKNPTSPYAPLDQQEIKTVKILHEKNEIAPYGKKGEKGVVIIITKDGKPSIKKGN</sequence>
<protein>
    <recommendedName>
        <fullName evidence="4">TonB-dependent receptor plug domain-containing protein</fullName>
    </recommendedName>
</protein>
<evidence type="ECO:0000256" key="1">
    <source>
        <dbReference type="PROSITE-ProRule" id="PRU01360"/>
    </source>
</evidence>